<dbReference type="Pfam" id="PF25593">
    <property type="entry name" value="GldD_lipo"/>
    <property type="match status" value="1"/>
</dbReference>
<dbReference type="NCBIfam" id="TIGR03512">
    <property type="entry name" value="GldD_lipo"/>
    <property type="match status" value="1"/>
</dbReference>
<dbReference type="RefSeq" id="WP_246187215.1">
    <property type="nucleotide sequence ID" value="NZ_BLAU01000001.1"/>
</dbReference>
<comment type="caution">
    <text evidence="2">The sequence shown here is derived from an EMBL/GenBank/DDBJ whole genome shotgun (WGS) entry which is preliminary data.</text>
</comment>
<name>A0A2P8CCX8_9BACT</name>
<evidence type="ECO:0000313" key="2">
    <source>
        <dbReference type="EMBL" id="PSK82820.1"/>
    </source>
</evidence>
<organism evidence="2 3">
    <name type="scientific">Prolixibacter denitrificans</name>
    <dbReference type="NCBI Taxonomy" id="1541063"/>
    <lineage>
        <taxon>Bacteria</taxon>
        <taxon>Pseudomonadati</taxon>
        <taxon>Bacteroidota</taxon>
        <taxon>Bacteroidia</taxon>
        <taxon>Marinilabiliales</taxon>
        <taxon>Prolixibacteraceae</taxon>
        <taxon>Prolixibacter</taxon>
    </lineage>
</organism>
<evidence type="ECO:0000313" key="1">
    <source>
        <dbReference type="EMBL" id="GET21365.1"/>
    </source>
</evidence>
<dbReference type="EMBL" id="PYGC01000005">
    <property type="protein sequence ID" value="PSK82820.1"/>
    <property type="molecule type" value="Genomic_DNA"/>
</dbReference>
<evidence type="ECO:0000313" key="3">
    <source>
        <dbReference type="Proteomes" id="UP000240621"/>
    </source>
</evidence>
<keyword evidence="2" id="KW-0449">Lipoprotein</keyword>
<reference evidence="2 3" key="1">
    <citation type="submission" date="2018-03" db="EMBL/GenBank/DDBJ databases">
        <title>Genomic Encyclopedia of Archaeal and Bacterial Type Strains, Phase II (KMG-II): from individual species to whole genera.</title>
        <authorList>
            <person name="Goeker M."/>
        </authorList>
    </citation>
    <scope>NUCLEOTIDE SEQUENCE [LARGE SCALE GENOMIC DNA]</scope>
    <source>
        <strain evidence="2 3">DSM 27267</strain>
    </source>
</reference>
<keyword evidence="4" id="KW-1185">Reference proteome</keyword>
<gene>
    <name evidence="1" type="primary">gldD</name>
    <name evidence="2" type="ORF">CLV93_105214</name>
    <name evidence="1" type="ORF">JCM18694_16110</name>
</gene>
<dbReference type="InterPro" id="IPR019850">
    <property type="entry name" value="GldD-like"/>
</dbReference>
<protein>
    <submittedName>
        <fullName evidence="1">Gliding motility lipoprotein GldD</fullName>
    </submittedName>
    <submittedName>
        <fullName evidence="2">Gliding motility-associated lipoprotein GldD</fullName>
    </submittedName>
</protein>
<sequence>MGRRIHRMHLPIIIILVIMTMSMISCKHEYTPKPLGYFRIAFPKKAYHQMNENLPYTFKIPDYSSISRDSDYQAKPYWINIDVPSNKASIHISYKAVHGNLAKYTEESRMLAYKHAQKASAIDEKIYINRANKVYGTLYNIKGNVASPMQFYLTDSTRHFIRGALYIREIPNVDSLQPVINFLEQDVVQLVESTKWKDVK</sequence>
<proteinExistence type="predicted"/>
<dbReference type="PROSITE" id="PS51257">
    <property type="entry name" value="PROKAR_LIPOPROTEIN"/>
    <property type="match status" value="1"/>
</dbReference>
<dbReference type="Proteomes" id="UP000240621">
    <property type="component" value="Unassembled WGS sequence"/>
</dbReference>
<dbReference type="AlphaFoldDB" id="A0A2P8CCX8"/>
<dbReference type="EMBL" id="BLAU01000001">
    <property type="protein sequence ID" value="GET21365.1"/>
    <property type="molecule type" value="Genomic_DNA"/>
</dbReference>
<evidence type="ECO:0000313" key="4">
    <source>
        <dbReference type="Proteomes" id="UP000396862"/>
    </source>
</evidence>
<accession>A0A2P8CCX8</accession>
<reference evidence="1 4" key="2">
    <citation type="submission" date="2019-10" db="EMBL/GenBank/DDBJ databases">
        <title>Prolixibacter strains distinguished by the presence of nitrate reductase genes were adept at nitrate-dependent anaerobic corrosion of metallic iron and carbon steel.</title>
        <authorList>
            <person name="Iino T."/>
            <person name="Shono N."/>
            <person name="Ito K."/>
            <person name="Nakamura R."/>
            <person name="Sueoka K."/>
            <person name="Harayama S."/>
            <person name="Ohkuma M."/>
        </authorList>
    </citation>
    <scope>NUCLEOTIDE SEQUENCE [LARGE SCALE GENOMIC DNA]</scope>
    <source>
        <strain evidence="1 4">MIC1-1</strain>
    </source>
</reference>
<dbReference type="Proteomes" id="UP000396862">
    <property type="component" value="Unassembled WGS sequence"/>
</dbReference>